<dbReference type="SUPFAM" id="SSF46785">
    <property type="entry name" value="Winged helix' DNA-binding domain"/>
    <property type="match status" value="1"/>
</dbReference>
<dbReference type="Pfam" id="PF13412">
    <property type="entry name" value="HTH_24"/>
    <property type="match status" value="1"/>
</dbReference>
<dbReference type="CDD" id="cd00090">
    <property type="entry name" value="HTH_ARSR"/>
    <property type="match status" value="1"/>
</dbReference>
<evidence type="ECO:0000313" key="1">
    <source>
        <dbReference type="EMBL" id="GGA73452.1"/>
    </source>
</evidence>
<reference evidence="2" key="1">
    <citation type="journal article" date="2019" name="Int. J. Syst. Evol. Microbiol.">
        <title>The Global Catalogue of Microorganisms (GCM) 10K type strain sequencing project: providing services to taxonomists for standard genome sequencing and annotation.</title>
        <authorList>
            <consortium name="The Broad Institute Genomics Platform"/>
            <consortium name="The Broad Institute Genome Sequencing Center for Infectious Disease"/>
            <person name="Wu L."/>
            <person name="Ma J."/>
        </authorList>
    </citation>
    <scope>NUCLEOTIDE SEQUENCE [LARGE SCALE GENOMIC DNA]</scope>
    <source>
        <strain evidence="2">CGMCC 1.10130</strain>
    </source>
</reference>
<dbReference type="Gene3D" id="1.10.10.10">
    <property type="entry name" value="Winged helix-like DNA-binding domain superfamily/Winged helix DNA-binding domain"/>
    <property type="match status" value="1"/>
</dbReference>
<keyword evidence="2" id="KW-1185">Reference proteome</keyword>
<proteinExistence type="predicted"/>
<dbReference type="AlphaFoldDB" id="A0A8J2XP28"/>
<sequence>MNKNQPGWTLLSNHAHVLVCLTLDPKMRLRDMASNVGITERAVQRIIAELEEAGFLSHHREGRRNHYQIHTDQPLRHPLEKDCSIGSLLEAVTSQKMQSP</sequence>
<dbReference type="Proteomes" id="UP000619743">
    <property type="component" value="Unassembled WGS sequence"/>
</dbReference>
<accession>A0A8J2XP28</accession>
<dbReference type="GO" id="GO:0006355">
    <property type="term" value="P:regulation of DNA-templated transcription"/>
    <property type="evidence" value="ECO:0007669"/>
    <property type="project" value="UniProtKB-ARBA"/>
</dbReference>
<dbReference type="EMBL" id="BMDX01000005">
    <property type="protein sequence ID" value="GGA73452.1"/>
    <property type="molecule type" value="Genomic_DNA"/>
</dbReference>
<evidence type="ECO:0000313" key="2">
    <source>
        <dbReference type="Proteomes" id="UP000619743"/>
    </source>
</evidence>
<gene>
    <name evidence="1" type="ORF">GCM10011369_14000</name>
</gene>
<protein>
    <submittedName>
        <fullName evidence="1">Transcriptional regulator</fullName>
    </submittedName>
</protein>
<name>A0A8J2XP28_9GAMM</name>
<dbReference type="RefSeq" id="WP_087505246.1">
    <property type="nucleotide sequence ID" value="NZ_BMDX01000005.1"/>
</dbReference>
<comment type="caution">
    <text evidence="1">The sequence shown here is derived from an EMBL/GenBank/DDBJ whole genome shotgun (WGS) entry which is preliminary data.</text>
</comment>
<dbReference type="InterPro" id="IPR036388">
    <property type="entry name" value="WH-like_DNA-bd_sf"/>
</dbReference>
<dbReference type="OrthoDB" id="371140at2"/>
<dbReference type="InterPro" id="IPR011991">
    <property type="entry name" value="ArsR-like_HTH"/>
</dbReference>
<dbReference type="InterPro" id="IPR036390">
    <property type="entry name" value="WH_DNA-bd_sf"/>
</dbReference>
<organism evidence="1 2">
    <name type="scientific">Neiella marina</name>
    <dbReference type="NCBI Taxonomy" id="508461"/>
    <lineage>
        <taxon>Bacteria</taxon>
        <taxon>Pseudomonadati</taxon>
        <taxon>Pseudomonadota</taxon>
        <taxon>Gammaproteobacteria</taxon>
        <taxon>Alteromonadales</taxon>
        <taxon>Echinimonadaceae</taxon>
        <taxon>Neiella</taxon>
    </lineage>
</organism>